<organism evidence="2 3">
    <name type="scientific">Actinoplanes oblitus</name>
    <dbReference type="NCBI Taxonomy" id="3040509"/>
    <lineage>
        <taxon>Bacteria</taxon>
        <taxon>Bacillati</taxon>
        <taxon>Actinomycetota</taxon>
        <taxon>Actinomycetes</taxon>
        <taxon>Micromonosporales</taxon>
        <taxon>Micromonosporaceae</taxon>
        <taxon>Actinoplanes</taxon>
    </lineage>
</organism>
<dbReference type="RefSeq" id="WP_284921098.1">
    <property type="nucleotide sequence ID" value="NZ_CP126980.1"/>
</dbReference>
<dbReference type="Gene3D" id="3.90.25.10">
    <property type="entry name" value="UDP-galactose 4-epimerase, domain 1"/>
    <property type="match status" value="1"/>
</dbReference>
<dbReference type="EMBL" id="CP126980">
    <property type="protein sequence ID" value="WIM99661.1"/>
    <property type="molecule type" value="Genomic_DNA"/>
</dbReference>
<accession>A0ABY8WRP1</accession>
<evidence type="ECO:0000259" key="1">
    <source>
        <dbReference type="Pfam" id="PF05368"/>
    </source>
</evidence>
<feature type="domain" description="NmrA-like" evidence="1">
    <location>
        <begin position="3"/>
        <end position="224"/>
    </location>
</feature>
<proteinExistence type="predicted"/>
<dbReference type="Gene3D" id="3.40.50.720">
    <property type="entry name" value="NAD(P)-binding Rossmann-like Domain"/>
    <property type="match status" value="1"/>
</dbReference>
<dbReference type="InterPro" id="IPR051604">
    <property type="entry name" value="Ergot_Alk_Oxidoreductase"/>
</dbReference>
<reference evidence="2 3" key="1">
    <citation type="submission" date="2023-06" db="EMBL/GenBank/DDBJ databases">
        <authorList>
            <person name="Yushchuk O."/>
            <person name="Binda E."/>
            <person name="Ruckert-Reed C."/>
            <person name="Fedorenko V."/>
            <person name="Kalinowski J."/>
            <person name="Marinelli F."/>
        </authorList>
    </citation>
    <scope>NUCLEOTIDE SEQUENCE [LARGE SCALE GENOMIC DNA]</scope>
    <source>
        <strain evidence="2 3">NRRL 3884</strain>
    </source>
</reference>
<dbReference type="Pfam" id="PF05368">
    <property type="entry name" value="NmrA"/>
    <property type="match status" value="1"/>
</dbReference>
<keyword evidence="3" id="KW-1185">Reference proteome</keyword>
<dbReference type="PANTHER" id="PTHR43162:SF1">
    <property type="entry name" value="PRESTALK A DIFFERENTIATION PROTEIN A"/>
    <property type="match status" value="1"/>
</dbReference>
<evidence type="ECO:0000313" key="2">
    <source>
        <dbReference type="EMBL" id="WIM99661.1"/>
    </source>
</evidence>
<gene>
    <name evidence="2" type="ORF">ACTOB_003321</name>
</gene>
<dbReference type="SUPFAM" id="SSF51735">
    <property type="entry name" value="NAD(P)-binding Rossmann-fold domains"/>
    <property type="match status" value="1"/>
</dbReference>
<dbReference type="PANTHER" id="PTHR43162">
    <property type="match status" value="1"/>
</dbReference>
<sequence>MTAPILVTGATGNVGGAAAQSLLAAGFPVRVAGTDPGRLRSRFPGAEPVLLDLRRPDTFPAAVRGTGGLLLIRPPAVARVGPTLNALVDVAARDTGGHVVFVSVTGADTRRVVPHHRVEKHLSASSSPYTILRPGFFAQNLAGAYRDDIRSDDRIYLPAGRGRVAFLDTRDIGDVVAAVFADAPAHRGVAHTLTGPAALTFDEVAALLTGTLGRPIRYRAASVGGYLRHLRRQRRLPLAQCVVQTVLHTGLRRGQGERVDPTITGLLGRPPRTMAQYIRDHREVWQRP</sequence>
<name>A0ABY8WRP1_9ACTN</name>
<dbReference type="InterPro" id="IPR008030">
    <property type="entry name" value="NmrA-like"/>
</dbReference>
<dbReference type="Proteomes" id="UP001240150">
    <property type="component" value="Chromosome"/>
</dbReference>
<dbReference type="InterPro" id="IPR036291">
    <property type="entry name" value="NAD(P)-bd_dom_sf"/>
</dbReference>
<protein>
    <submittedName>
        <fullName evidence="2">NmrA family NAD(P)-binding protein</fullName>
    </submittedName>
</protein>
<evidence type="ECO:0000313" key="3">
    <source>
        <dbReference type="Proteomes" id="UP001240150"/>
    </source>
</evidence>